<accession>A0A399DXG2</accession>
<dbReference type="GO" id="GO:0003677">
    <property type="term" value="F:DNA binding"/>
    <property type="evidence" value="ECO:0007669"/>
    <property type="project" value="UniProtKB-KW"/>
</dbReference>
<dbReference type="GO" id="GO:0003700">
    <property type="term" value="F:DNA-binding transcription factor activity"/>
    <property type="evidence" value="ECO:0007669"/>
    <property type="project" value="InterPro"/>
</dbReference>
<evidence type="ECO:0000313" key="6">
    <source>
        <dbReference type="Proteomes" id="UP000265715"/>
    </source>
</evidence>
<keyword evidence="1" id="KW-0805">Transcription regulation</keyword>
<dbReference type="PANTHER" id="PTHR43537:SF41">
    <property type="entry name" value="TRANSCRIPTIONAL REGULATORY PROTEIN"/>
    <property type="match status" value="1"/>
</dbReference>
<dbReference type="RefSeq" id="WP_119316672.1">
    <property type="nucleotide sequence ID" value="NZ_QXDL01000304.1"/>
</dbReference>
<sequence>MPKSPERPPATSPDWVARQLRERILSGHYPGGTALRQEELAEELGVSRMPVREALRQLAGEGLLLLYPHRGAVVAELSVAELEEIYEMRAVLEPLALRLAIPRLGKAQLGEAEDALDAAELERDGRRLSELNWRFHAALYRPAGRPRLLSTVETLHLNVDRYMRMILTVVHHREQSDREHRALLEACRAREAERACALLERHVVEAGQRLVRFLQKEKA</sequence>
<proteinExistence type="predicted"/>
<dbReference type="SMART" id="SM00345">
    <property type="entry name" value="HTH_GNTR"/>
    <property type="match status" value="1"/>
</dbReference>
<dbReference type="SUPFAM" id="SSF46785">
    <property type="entry name" value="Winged helix' DNA-binding domain"/>
    <property type="match status" value="1"/>
</dbReference>
<keyword evidence="6" id="KW-1185">Reference proteome</keyword>
<comment type="caution">
    <text evidence="5">The sequence shown here is derived from an EMBL/GenBank/DDBJ whole genome shotgun (WGS) entry which is preliminary data.</text>
</comment>
<dbReference type="PANTHER" id="PTHR43537">
    <property type="entry name" value="TRANSCRIPTIONAL REGULATOR, GNTR FAMILY"/>
    <property type="match status" value="1"/>
</dbReference>
<protein>
    <submittedName>
        <fullName evidence="5">HTH-type transcriptional repressor RspR</fullName>
    </submittedName>
</protein>
<dbReference type="PRINTS" id="PR00035">
    <property type="entry name" value="HTHGNTR"/>
</dbReference>
<name>A0A399DXG2_9DEIN</name>
<dbReference type="OrthoDB" id="9781630at2"/>
<dbReference type="Pfam" id="PF00392">
    <property type="entry name" value="GntR"/>
    <property type="match status" value="1"/>
</dbReference>
<dbReference type="Gene3D" id="1.20.120.530">
    <property type="entry name" value="GntR ligand-binding domain-like"/>
    <property type="match status" value="1"/>
</dbReference>
<keyword evidence="3" id="KW-0804">Transcription</keyword>
<reference evidence="5 6" key="1">
    <citation type="submission" date="2018-08" db="EMBL/GenBank/DDBJ databases">
        <title>Meiothermus terrae DSM 26712 genome sequencing project.</title>
        <authorList>
            <person name="Da Costa M.S."/>
            <person name="Albuquerque L."/>
            <person name="Raposo P."/>
            <person name="Froufe H.J.C."/>
            <person name="Barroso C.S."/>
            <person name="Egas C."/>
        </authorList>
    </citation>
    <scope>NUCLEOTIDE SEQUENCE [LARGE SCALE GENOMIC DNA]</scope>
    <source>
        <strain evidence="5 6">DSM 26712</strain>
    </source>
</reference>
<gene>
    <name evidence="5" type="primary">rspR_6</name>
    <name evidence="5" type="ORF">Mterra_03825</name>
</gene>
<dbReference type="SMART" id="SM00895">
    <property type="entry name" value="FCD"/>
    <property type="match status" value="1"/>
</dbReference>
<dbReference type="PROSITE" id="PS50949">
    <property type="entry name" value="HTH_GNTR"/>
    <property type="match status" value="1"/>
</dbReference>
<keyword evidence="2" id="KW-0238">DNA-binding</keyword>
<dbReference type="InterPro" id="IPR036388">
    <property type="entry name" value="WH-like_DNA-bd_sf"/>
</dbReference>
<dbReference type="CDD" id="cd07377">
    <property type="entry name" value="WHTH_GntR"/>
    <property type="match status" value="1"/>
</dbReference>
<evidence type="ECO:0000259" key="4">
    <source>
        <dbReference type="PROSITE" id="PS50949"/>
    </source>
</evidence>
<dbReference type="Proteomes" id="UP000265715">
    <property type="component" value="Unassembled WGS sequence"/>
</dbReference>
<evidence type="ECO:0000256" key="2">
    <source>
        <dbReference type="ARBA" id="ARBA00023125"/>
    </source>
</evidence>
<dbReference type="InterPro" id="IPR036390">
    <property type="entry name" value="WH_DNA-bd_sf"/>
</dbReference>
<dbReference type="InterPro" id="IPR011711">
    <property type="entry name" value="GntR_C"/>
</dbReference>
<feature type="domain" description="HTH gntR-type" evidence="4">
    <location>
        <begin position="10"/>
        <end position="77"/>
    </location>
</feature>
<dbReference type="SUPFAM" id="SSF48008">
    <property type="entry name" value="GntR ligand-binding domain-like"/>
    <property type="match status" value="1"/>
</dbReference>
<dbReference type="AlphaFoldDB" id="A0A399DXG2"/>
<evidence type="ECO:0000256" key="3">
    <source>
        <dbReference type="ARBA" id="ARBA00023163"/>
    </source>
</evidence>
<dbReference type="Pfam" id="PF07729">
    <property type="entry name" value="FCD"/>
    <property type="match status" value="1"/>
</dbReference>
<organism evidence="5 6">
    <name type="scientific">Calidithermus terrae</name>
    <dbReference type="NCBI Taxonomy" id="1408545"/>
    <lineage>
        <taxon>Bacteria</taxon>
        <taxon>Thermotogati</taxon>
        <taxon>Deinococcota</taxon>
        <taxon>Deinococci</taxon>
        <taxon>Thermales</taxon>
        <taxon>Thermaceae</taxon>
        <taxon>Calidithermus</taxon>
    </lineage>
</organism>
<dbReference type="InterPro" id="IPR000524">
    <property type="entry name" value="Tscrpt_reg_HTH_GntR"/>
</dbReference>
<evidence type="ECO:0000313" key="5">
    <source>
        <dbReference type="EMBL" id="RIH76885.1"/>
    </source>
</evidence>
<dbReference type="Gene3D" id="1.10.10.10">
    <property type="entry name" value="Winged helix-like DNA-binding domain superfamily/Winged helix DNA-binding domain"/>
    <property type="match status" value="1"/>
</dbReference>
<dbReference type="EMBL" id="QXDL01000304">
    <property type="protein sequence ID" value="RIH76885.1"/>
    <property type="molecule type" value="Genomic_DNA"/>
</dbReference>
<evidence type="ECO:0000256" key="1">
    <source>
        <dbReference type="ARBA" id="ARBA00023015"/>
    </source>
</evidence>
<dbReference type="InterPro" id="IPR008920">
    <property type="entry name" value="TF_FadR/GntR_C"/>
</dbReference>